<evidence type="ECO:0000313" key="3">
    <source>
        <dbReference type="RefSeq" id="XP_021804169.1"/>
    </source>
</evidence>
<dbReference type="GO" id="GO:0003676">
    <property type="term" value="F:nucleic acid binding"/>
    <property type="evidence" value="ECO:0007669"/>
    <property type="project" value="InterPro"/>
</dbReference>
<dbReference type="GO" id="GO:0004523">
    <property type="term" value="F:RNA-DNA hybrid ribonuclease activity"/>
    <property type="evidence" value="ECO:0007669"/>
    <property type="project" value="InterPro"/>
</dbReference>
<organism evidence="2 3">
    <name type="scientific">Prunus avium</name>
    <name type="common">Cherry</name>
    <name type="synonym">Cerasus avium</name>
    <dbReference type="NCBI Taxonomy" id="42229"/>
    <lineage>
        <taxon>Eukaryota</taxon>
        <taxon>Viridiplantae</taxon>
        <taxon>Streptophyta</taxon>
        <taxon>Embryophyta</taxon>
        <taxon>Tracheophyta</taxon>
        <taxon>Spermatophyta</taxon>
        <taxon>Magnoliopsida</taxon>
        <taxon>eudicotyledons</taxon>
        <taxon>Gunneridae</taxon>
        <taxon>Pentapetalae</taxon>
        <taxon>rosids</taxon>
        <taxon>fabids</taxon>
        <taxon>Rosales</taxon>
        <taxon>Rosaceae</taxon>
        <taxon>Amygdaloideae</taxon>
        <taxon>Amygdaleae</taxon>
        <taxon>Prunus</taxon>
    </lineage>
</organism>
<protein>
    <submittedName>
        <fullName evidence="3">Uncharacterized protein LOC110748499</fullName>
    </submittedName>
</protein>
<dbReference type="PANTHER" id="PTHR47074:SF73">
    <property type="entry name" value="OS04G0448401 PROTEIN"/>
    <property type="match status" value="1"/>
</dbReference>
<dbReference type="InterPro" id="IPR036397">
    <property type="entry name" value="RNaseH_sf"/>
</dbReference>
<dbReference type="CDD" id="cd06222">
    <property type="entry name" value="RNase_H_like"/>
    <property type="match status" value="1"/>
</dbReference>
<dbReference type="Gene3D" id="3.30.420.10">
    <property type="entry name" value="Ribonuclease H-like superfamily/Ribonuclease H"/>
    <property type="match status" value="1"/>
</dbReference>
<dbReference type="RefSeq" id="XP_021804169.1">
    <property type="nucleotide sequence ID" value="XM_021948477.1"/>
</dbReference>
<keyword evidence="2" id="KW-1185">Reference proteome</keyword>
<dbReference type="InterPro" id="IPR044730">
    <property type="entry name" value="RNase_H-like_dom_plant"/>
</dbReference>
<dbReference type="Proteomes" id="UP000515124">
    <property type="component" value="Unplaced"/>
</dbReference>
<evidence type="ECO:0000313" key="2">
    <source>
        <dbReference type="Proteomes" id="UP000515124"/>
    </source>
</evidence>
<dbReference type="InterPro" id="IPR052929">
    <property type="entry name" value="RNase_H-like_EbsB-rel"/>
</dbReference>
<evidence type="ECO:0000259" key="1">
    <source>
        <dbReference type="Pfam" id="PF13456"/>
    </source>
</evidence>
<dbReference type="AlphaFoldDB" id="A0A6P5RMG2"/>
<feature type="domain" description="RNase H type-1" evidence="1">
    <location>
        <begin position="77"/>
        <end position="195"/>
    </location>
</feature>
<reference evidence="3" key="1">
    <citation type="submission" date="2025-08" db="UniProtKB">
        <authorList>
            <consortium name="RefSeq"/>
        </authorList>
    </citation>
    <scope>IDENTIFICATION</scope>
</reference>
<dbReference type="SUPFAM" id="SSF53098">
    <property type="entry name" value="Ribonuclease H-like"/>
    <property type="match status" value="1"/>
</dbReference>
<proteinExistence type="predicted"/>
<sequence length="242" mass="27471">MVMRIGVICWSIWKSRCAVVFEGRSFCPKSTIDSAKRLVVEALEVASGDILLPKMVIPLDAQGLRWRPPSQSVHKLNIDAVWEKHTLLAGLGDVIRDGEGNFVRGGGGTRLTSSVIEVEAHAALRGLSLANEVGCTRLEVESDSKELILSVKGNIQKGSWILYPILVAIREKCKFFHFCSWRWIPQQANKAADAATEDVKRRMCNEVWVDRLHLPWFFFFNVMDYLVLQRCRFLRLGIDMRL</sequence>
<gene>
    <name evidence="3" type="primary">LOC110748499</name>
</gene>
<dbReference type="InterPro" id="IPR012337">
    <property type="entry name" value="RNaseH-like_sf"/>
</dbReference>
<dbReference type="Pfam" id="PF13456">
    <property type="entry name" value="RVT_3"/>
    <property type="match status" value="1"/>
</dbReference>
<dbReference type="InterPro" id="IPR002156">
    <property type="entry name" value="RNaseH_domain"/>
</dbReference>
<dbReference type="KEGG" id="pavi:110748499"/>
<name>A0A6P5RMG2_PRUAV</name>
<dbReference type="GeneID" id="110748499"/>
<dbReference type="PANTHER" id="PTHR47074">
    <property type="entry name" value="BNAC02G40300D PROTEIN"/>
    <property type="match status" value="1"/>
</dbReference>
<accession>A0A6P5RMG2</accession>